<organism evidence="3 4">
    <name type="scientific">Raoultella terrigena</name>
    <name type="common">Klebsiella terrigena</name>
    <dbReference type="NCBI Taxonomy" id="577"/>
    <lineage>
        <taxon>Bacteria</taxon>
        <taxon>Pseudomonadati</taxon>
        <taxon>Pseudomonadota</taxon>
        <taxon>Gammaproteobacteria</taxon>
        <taxon>Enterobacterales</taxon>
        <taxon>Enterobacteriaceae</taxon>
        <taxon>Klebsiella/Raoultella group</taxon>
        <taxon>Raoultella</taxon>
    </lineage>
</organism>
<dbReference type="EMBL" id="CABDVU010000001">
    <property type="protein sequence ID" value="VTN09476.1"/>
    <property type="molecule type" value="Genomic_DNA"/>
</dbReference>
<dbReference type="AlphaFoldDB" id="A0A4U9CXH4"/>
<dbReference type="Gene3D" id="2.130.10.10">
    <property type="entry name" value="YVTN repeat-like/Quinoprotein amine dehydrogenase"/>
    <property type="match status" value="1"/>
</dbReference>
<feature type="compositionally biased region" description="Basic residues" evidence="1">
    <location>
        <begin position="261"/>
        <end position="274"/>
    </location>
</feature>
<proteinExistence type="predicted"/>
<keyword evidence="2" id="KW-0732">Signal</keyword>
<evidence type="ECO:0000313" key="4">
    <source>
        <dbReference type="Proteomes" id="UP000339249"/>
    </source>
</evidence>
<dbReference type="InterPro" id="IPR015943">
    <property type="entry name" value="WD40/YVTN_repeat-like_dom_sf"/>
</dbReference>
<feature type="signal peptide" evidence="2">
    <location>
        <begin position="1"/>
        <end position="25"/>
    </location>
</feature>
<evidence type="ECO:0000313" key="3">
    <source>
        <dbReference type="EMBL" id="VTN09476.1"/>
    </source>
</evidence>
<gene>
    <name evidence="3" type="ORF">NCTC9185_01361</name>
</gene>
<evidence type="ECO:0000256" key="1">
    <source>
        <dbReference type="SAM" id="MobiDB-lite"/>
    </source>
</evidence>
<protein>
    <submittedName>
        <fullName evidence="3">Uncharacterized protein</fullName>
    </submittedName>
</protein>
<dbReference type="SUPFAM" id="SSF50969">
    <property type="entry name" value="YVTN repeat-like/Quinoprotein amine dehydrogenase"/>
    <property type="match status" value="1"/>
</dbReference>
<feature type="region of interest" description="Disordered" evidence="1">
    <location>
        <begin position="228"/>
        <end position="274"/>
    </location>
</feature>
<dbReference type="Proteomes" id="UP000339249">
    <property type="component" value="Unassembled WGS sequence"/>
</dbReference>
<name>A0A4U9CXH4_RAOTE</name>
<sequence length="274" mass="30810">MNRSNLSTRLGCLLIAALLPASALAIDPPARETSRFALKTNYLQQSDEGIYELAFDNAHQYVFAAVTDRVNREANRGYLYAFNPMSLKIEHRYEMPYRAFSLAMNQPQHRLYIGHTQSASLRISLLDTATGKLTKTSDRLSFKTPNAADSRFEHLRHMVYSQDADTLFVSYSNMLKTAQGTQPLHRLLMLDGTTLALKGEVKEAYKGTAYGLTLDEKTQKIYVGGRGLHQRDRREKAAGAAHHCPQEHAAAASQRAESGGRRRLRQGLCRRLRP</sequence>
<accession>A0A4U9CXH4</accession>
<dbReference type="InterPro" id="IPR011044">
    <property type="entry name" value="Quino_amine_DH_bsu"/>
</dbReference>
<evidence type="ECO:0000256" key="2">
    <source>
        <dbReference type="SAM" id="SignalP"/>
    </source>
</evidence>
<reference evidence="3 4" key="1">
    <citation type="submission" date="2019-04" db="EMBL/GenBank/DDBJ databases">
        <authorList>
            <consortium name="Pathogen Informatics"/>
        </authorList>
    </citation>
    <scope>NUCLEOTIDE SEQUENCE [LARGE SCALE GENOMIC DNA]</scope>
    <source>
        <strain evidence="3 4">NCTC9185</strain>
    </source>
</reference>
<feature type="chain" id="PRO_5020949700" evidence="2">
    <location>
        <begin position="26"/>
        <end position="274"/>
    </location>
</feature>